<protein>
    <submittedName>
        <fullName evidence="1">Uncharacterized protein</fullName>
    </submittedName>
</protein>
<evidence type="ECO:0000313" key="2">
    <source>
        <dbReference type="Proteomes" id="UP000294335"/>
    </source>
</evidence>
<name>A0AAQ1SUW0_9PSED</name>
<comment type="caution">
    <text evidence="1">The sequence shown here is derived from an EMBL/GenBank/DDBJ whole genome shotgun (WGS) entry which is preliminary data.</text>
</comment>
<organism evidence="1 2">
    <name type="scientific">Pseudomonas inefficax</name>
    <dbReference type="NCBI Taxonomy" id="2078786"/>
    <lineage>
        <taxon>Bacteria</taxon>
        <taxon>Pseudomonadati</taxon>
        <taxon>Pseudomonadota</taxon>
        <taxon>Gammaproteobacteria</taxon>
        <taxon>Pseudomonadales</taxon>
        <taxon>Pseudomonadaceae</taxon>
        <taxon>Pseudomonas</taxon>
    </lineage>
</organism>
<proteinExistence type="predicted"/>
<dbReference type="EMBL" id="OPYN01000172">
    <property type="protein sequence ID" value="SPO62430.1"/>
    <property type="molecule type" value="Genomic_DNA"/>
</dbReference>
<gene>
    <name evidence="1" type="ORF">JV551A3_V1_1720056</name>
</gene>
<dbReference type="AlphaFoldDB" id="A0AAQ1SUW0"/>
<evidence type="ECO:0000313" key="1">
    <source>
        <dbReference type="EMBL" id="SPO62430.1"/>
    </source>
</evidence>
<keyword evidence="2" id="KW-1185">Reference proteome</keyword>
<accession>A0AAQ1SUW0</accession>
<dbReference type="Proteomes" id="UP000294335">
    <property type="component" value="Unassembled WGS sequence"/>
</dbReference>
<reference evidence="1 2" key="1">
    <citation type="submission" date="2018-02" db="EMBL/GenBank/DDBJ databases">
        <authorList>
            <person name="Dubost A."/>
        </authorList>
    </citation>
    <scope>NUCLEOTIDE SEQUENCE [LARGE SCALE GENOMIC DNA]</scope>
    <source>
        <strain evidence="2">JV551A3</strain>
    </source>
</reference>
<sequence length="58" mass="6094">MVSPTLASDCPASIIRAEPVVITAPHPSLSPTLAAALPLTKNRLEPLLMLVGPHNGQW</sequence>